<evidence type="ECO:0000256" key="2">
    <source>
        <dbReference type="ARBA" id="ARBA00022692"/>
    </source>
</evidence>
<evidence type="ECO:0000256" key="1">
    <source>
        <dbReference type="ARBA" id="ARBA00004141"/>
    </source>
</evidence>
<dbReference type="Proteomes" id="UP000250434">
    <property type="component" value="Chromosome"/>
</dbReference>
<dbReference type="KEGG" id="aab:A4R43_00870"/>
<feature type="transmembrane region" description="Helical" evidence="5">
    <location>
        <begin position="160"/>
        <end position="181"/>
    </location>
</feature>
<evidence type="ECO:0000313" key="8">
    <source>
        <dbReference type="Proteomes" id="UP000250434"/>
    </source>
</evidence>
<accession>A0A344KZM0</accession>
<dbReference type="GO" id="GO:0016020">
    <property type="term" value="C:membrane"/>
    <property type="evidence" value="ECO:0007669"/>
    <property type="project" value="UniProtKB-SubCell"/>
</dbReference>
<feature type="transmembrane region" description="Helical" evidence="5">
    <location>
        <begin position="405"/>
        <end position="424"/>
    </location>
</feature>
<evidence type="ECO:0000313" key="7">
    <source>
        <dbReference type="EMBL" id="AXB41244.1"/>
    </source>
</evidence>
<dbReference type="Pfam" id="PF00324">
    <property type="entry name" value="AA_permease"/>
    <property type="match status" value="1"/>
</dbReference>
<feature type="transmembrane region" description="Helical" evidence="5">
    <location>
        <begin position="134"/>
        <end position="153"/>
    </location>
</feature>
<protein>
    <submittedName>
        <fullName evidence="7">Amino acid permease</fullName>
    </submittedName>
</protein>
<feature type="transmembrane region" description="Helical" evidence="5">
    <location>
        <begin position="52"/>
        <end position="71"/>
    </location>
</feature>
<feature type="transmembrane region" description="Helical" evidence="5">
    <location>
        <begin position="436"/>
        <end position="458"/>
    </location>
</feature>
<feature type="transmembrane region" description="Helical" evidence="5">
    <location>
        <begin position="233"/>
        <end position="253"/>
    </location>
</feature>
<feature type="domain" description="Amino acid permease/ SLC12A" evidence="6">
    <location>
        <begin position="21"/>
        <end position="387"/>
    </location>
</feature>
<dbReference type="InterPro" id="IPR004841">
    <property type="entry name" value="AA-permease/SLC12A_dom"/>
</dbReference>
<feature type="transmembrane region" description="Helical" evidence="5">
    <location>
        <begin position="92"/>
        <end position="114"/>
    </location>
</feature>
<feature type="transmembrane region" description="Helical" evidence="5">
    <location>
        <begin position="363"/>
        <end position="393"/>
    </location>
</feature>
<keyword evidence="3 5" id="KW-1133">Transmembrane helix</keyword>
<evidence type="ECO:0000256" key="5">
    <source>
        <dbReference type="SAM" id="Phobius"/>
    </source>
</evidence>
<keyword evidence="2 5" id="KW-0812">Transmembrane</keyword>
<comment type="subcellular location">
    <subcellularLocation>
        <location evidence="1">Membrane</location>
        <topology evidence="1">Multi-pass membrane protein</topology>
    </subcellularLocation>
</comment>
<dbReference type="RefSeq" id="WP_113690530.1">
    <property type="nucleotide sequence ID" value="NZ_CP015163.1"/>
</dbReference>
<dbReference type="PANTHER" id="PTHR42770:SF16">
    <property type="entry name" value="AMINO ACID PERMEASE"/>
    <property type="match status" value="1"/>
</dbReference>
<dbReference type="OrthoDB" id="137613at2"/>
<dbReference type="PIRSF" id="PIRSF006060">
    <property type="entry name" value="AA_transporter"/>
    <property type="match status" value="1"/>
</dbReference>
<keyword evidence="4 5" id="KW-0472">Membrane</keyword>
<feature type="transmembrane region" description="Helical" evidence="5">
    <location>
        <begin position="336"/>
        <end position="357"/>
    </location>
</feature>
<dbReference type="PANTHER" id="PTHR42770">
    <property type="entry name" value="AMINO ACID TRANSPORTER-RELATED"/>
    <property type="match status" value="1"/>
</dbReference>
<dbReference type="InterPro" id="IPR050367">
    <property type="entry name" value="APC_superfamily"/>
</dbReference>
<name>A0A344KZM0_9PSEU</name>
<evidence type="ECO:0000256" key="4">
    <source>
        <dbReference type="ARBA" id="ARBA00023136"/>
    </source>
</evidence>
<keyword evidence="8" id="KW-1185">Reference proteome</keyword>
<dbReference type="GO" id="GO:0055085">
    <property type="term" value="P:transmembrane transport"/>
    <property type="evidence" value="ECO:0007669"/>
    <property type="project" value="InterPro"/>
</dbReference>
<feature type="transmembrane region" description="Helical" evidence="5">
    <location>
        <begin position="20"/>
        <end position="46"/>
    </location>
</feature>
<dbReference type="AlphaFoldDB" id="A0A344KZM0"/>
<gene>
    <name evidence="7" type="ORF">A4R43_00870</name>
</gene>
<dbReference type="Gene3D" id="1.20.1740.10">
    <property type="entry name" value="Amino acid/polyamine transporter I"/>
    <property type="match status" value="1"/>
</dbReference>
<organism evidence="7 8">
    <name type="scientific">Amycolatopsis albispora</name>
    <dbReference type="NCBI Taxonomy" id="1804986"/>
    <lineage>
        <taxon>Bacteria</taxon>
        <taxon>Bacillati</taxon>
        <taxon>Actinomycetota</taxon>
        <taxon>Actinomycetes</taxon>
        <taxon>Pseudonocardiales</taxon>
        <taxon>Pseudonocardiaceae</taxon>
        <taxon>Amycolatopsis</taxon>
    </lineage>
</organism>
<feature type="transmembrane region" description="Helical" evidence="5">
    <location>
        <begin position="293"/>
        <end position="315"/>
    </location>
</feature>
<feature type="transmembrane region" description="Helical" evidence="5">
    <location>
        <begin position="193"/>
        <end position="213"/>
    </location>
</feature>
<dbReference type="EMBL" id="CP015163">
    <property type="protein sequence ID" value="AXB41244.1"/>
    <property type="molecule type" value="Genomic_DNA"/>
</dbReference>
<reference evidence="7 8" key="1">
    <citation type="submission" date="2016-04" db="EMBL/GenBank/DDBJ databases">
        <title>Complete genome sequence and analysis of deep-sea sediment isolate, Amycolatopsis sp. WP1.</title>
        <authorList>
            <person name="Wang H."/>
            <person name="Chen S."/>
            <person name="Wu Q."/>
        </authorList>
    </citation>
    <scope>NUCLEOTIDE SEQUENCE [LARGE SCALE GENOMIC DNA]</scope>
    <source>
        <strain evidence="7 8">WP1</strain>
    </source>
</reference>
<evidence type="ECO:0000256" key="3">
    <source>
        <dbReference type="ARBA" id="ARBA00022989"/>
    </source>
</evidence>
<proteinExistence type="predicted"/>
<evidence type="ECO:0000259" key="6">
    <source>
        <dbReference type="Pfam" id="PF00324"/>
    </source>
</evidence>
<sequence length="479" mass="49492">MSTSDNPDDRLHGNLGVAGVVFLVLAAVAPLTGIIVIGGIGIAVGAGGGTPVMFLLATAVFLLFAAGYAQLARKLVNAGGFYAYVVRGLGRTAGIVAAFVAMVGYNCFVAGAVGTSGFFTSMVVADVFGLSLPWWVWSLISVAGVWLLTRGGIDVSAKVLGVALVLEVSILLVLDVAILVTTGYSLEAFRPEIFLSGSAGLGLLFAANAFVGFEATGLFGEEARDPKRTIPRATYVAIVFIGIFAAVTTWAIVSALGVRQAGDAAREHLAAGDLVFTISADYLGTGLTDVMRLLLVVSLFAALLALHNSATRYLYALGRTGVLPRALARTRRRNGAPVAASTAQLAFATLVAMAYAIAGLDPIANLVAAFTGIGTLGIVVLQALAATAIVVHFRRARDPRLLTTFVLPAAGGLGLWTVTALAFGNFPQLAGSESPVVALLPWLLPIAVAAAVAVAFWLRSAKPAVWQALDQDLDRIAGR</sequence>